<gene>
    <name evidence="7" type="primary">cbiQ</name>
    <name evidence="7" type="ORF">CUJ86_03935</name>
</gene>
<feature type="transmembrane region" description="Helical" evidence="6">
    <location>
        <begin position="159"/>
        <end position="178"/>
    </location>
</feature>
<keyword evidence="5 6" id="KW-0472">Membrane</keyword>
<evidence type="ECO:0000313" key="8">
    <source>
        <dbReference type="Proteomes" id="UP000292580"/>
    </source>
</evidence>
<dbReference type="AlphaFoldDB" id="A0A483CX95"/>
<dbReference type="OrthoDB" id="51610at2157"/>
<keyword evidence="2" id="KW-1003">Cell membrane</keyword>
<protein>
    <submittedName>
        <fullName evidence="7">Cobalt ECF transporter T component CbiQ</fullName>
    </submittedName>
</protein>
<dbReference type="PANTHER" id="PTHR34857:SF2">
    <property type="entry name" value="SLL0384 PROTEIN"/>
    <property type="match status" value="1"/>
</dbReference>
<evidence type="ECO:0000256" key="2">
    <source>
        <dbReference type="ARBA" id="ARBA00022475"/>
    </source>
</evidence>
<feature type="transmembrane region" description="Helical" evidence="6">
    <location>
        <begin position="75"/>
        <end position="94"/>
    </location>
</feature>
<reference evidence="7 8" key="1">
    <citation type="submission" date="2017-11" db="EMBL/GenBank/DDBJ databases">
        <title>Isolation and Characterization of Methanofollis Species from Methane Seep Offshore SW Taiwan.</title>
        <authorList>
            <person name="Teng N.-H."/>
            <person name="Lai M.-C."/>
            <person name="Chen S.-C."/>
        </authorList>
    </citation>
    <scope>NUCLEOTIDE SEQUENCE [LARGE SCALE GENOMIC DNA]</scope>
    <source>
        <strain evidence="7 8">FWC-SCC2</strain>
    </source>
</reference>
<feature type="transmembrane region" description="Helical" evidence="6">
    <location>
        <begin position="23"/>
        <end position="40"/>
    </location>
</feature>
<organism evidence="7 8">
    <name type="scientific">Methanofollis fontis</name>
    <dbReference type="NCBI Taxonomy" id="2052832"/>
    <lineage>
        <taxon>Archaea</taxon>
        <taxon>Methanobacteriati</taxon>
        <taxon>Methanobacteriota</taxon>
        <taxon>Stenosarchaea group</taxon>
        <taxon>Methanomicrobia</taxon>
        <taxon>Methanomicrobiales</taxon>
        <taxon>Methanomicrobiaceae</taxon>
        <taxon>Methanofollis</taxon>
    </lineage>
</organism>
<dbReference type="Pfam" id="PF02361">
    <property type="entry name" value="CbiQ"/>
    <property type="match status" value="1"/>
</dbReference>
<dbReference type="GO" id="GO:0006824">
    <property type="term" value="P:cobalt ion transport"/>
    <property type="evidence" value="ECO:0007669"/>
    <property type="project" value="InterPro"/>
</dbReference>
<dbReference type="RefSeq" id="WP_130646270.1">
    <property type="nucleotide sequence ID" value="NZ_PGCL01000002.1"/>
</dbReference>
<keyword evidence="3 6" id="KW-0812">Transmembrane</keyword>
<feature type="transmembrane region" description="Helical" evidence="6">
    <location>
        <begin position="251"/>
        <end position="269"/>
    </location>
</feature>
<evidence type="ECO:0000256" key="3">
    <source>
        <dbReference type="ARBA" id="ARBA00022692"/>
    </source>
</evidence>
<dbReference type="PANTHER" id="PTHR34857">
    <property type="entry name" value="SLL0384 PROTEIN"/>
    <property type="match status" value="1"/>
</dbReference>
<evidence type="ECO:0000313" key="7">
    <source>
        <dbReference type="EMBL" id="TAJ44479.1"/>
    </source>
</evidence>
<name>A0A483CX95_9EURY</name>
<evidence type="ECO:0000256" key="5">
    <source>
        <dbReference type="ARBA" id="ARBA00023136"/>
    </source>
</evidence>
<dbReference type="CDD" id="cd16914">
    <property type="entry name" value="EcfT"/>
    <property type="match status" value="1"/>
</dbReference>
<dbReference type="GO" id="GO:0043190">
    <property type="term" value="C:ATP-binding cassette (ABC) transporter complex"/>
    <property type="evidence" value="ECO:0007669"/>
    <property type="project" value="InterPro"/>
</dbReference>
<dbReference type="InterPro" id="IPR012809">
    <property type="entry name" value="ECF_CbiQ"/>
</dbReference>
<keyword evidence="8" id="KW-1185">Reference proteome</keyword>
<sequence>MIEELFSIEGTAQGTSRIHRCDARVKILIALVAIVTAVAFPYTTAVYRFGIVMMILFAVLWVFSDLSPLVYLKRFLLILPFGFFLIFFQIFFQNPHYDEFHALFTLPLGIAVYAESVEFASILAVKYLVCISFIILLSSTTTMQAMLEGAGRLGLPPEFTLVIGMMVRYLFVFGRMYLRVQAALSTRCFDSFDRSLPHRYRLRMLAYTIGTIFLRSFEQGERTYTSMLCRGYGKDSHLFVRKKPLTYSERAFLTISLISIPVIALAAWLL</sequence>
<accession>A0A483CX95</accession>
<dbReference type="InterPro" id="IPR003339">
    <property type="entry name" value="ABC/ECF_trnsptr_transmembrane"/>
</dbReference>
<dbReference type="EMBL" id="PGCL01000002">
    <property type="protein sequence ID" value="TAJ44479.1"/>
    <property type="molecule type" value="Genomic_DNA"/>
</dbReference>
<evidence type="ECO:0000256" key="1">
    <source>
        <dbReference type="ARBA" id="ARBA00004651"/>
    </source>
</evidence>
<feature type="transmembrane region" description="Helical" evidence="6">
    <location>
        <begin position="127"/>
        <end position="147"/>
    </location>
</feature>
<feature type="transmembrane region" description="Helical" evidence="6">
    <location>
        <begin position="100"/>
        <end position="120"/>
    </location>
</feature>
<dbReference type="NCBIfam" id="TIGR02454">
    <property type="entry name" value="ECF_T_CbiQ"/>
    <property type="match status" value="1"/>
</dbReference>
<proteinExistence type="predicted"/>
<feature type="transmembrane region" description="Helical" evidence="6">
    <location>
        <begin position="46"/>
        <end position="63"/>
    </location>
</feature>
<dbReference type="Proteomes" id="UP000292580">
    <property type="component" value="Unassembled WGS sequence"/>
</dbReference>
<comment type="caution">
    <text evidence="7">The sequence shown here is derived from an EMBL/GenBank/DDBJ whole genome shotgun (WGS) entry which is preliminary data.</text>
</comment>
<evidence type="ECO:0000256" key="6">
    <source>
        <dbReference type="SAM" id="Phobius"/>
    </source>
</evidence>
<keyword evidence="4 6" id="KW-1133">Transmembrane helix</keyword>
<comment type="subcellular location">
    <subcellularLocation>
        <location evidence="1">Cell membrane</location>
        <topology evidence="1">Multi-pass membrane protein</topology>
    </subcellularLocation>
</comment>
<evidence type="ECO:0000256" key="4">
    <source>
        <dbReference type="ARBA" id="ARBA00022989"/>
    </source>
</evidence>
<dbReference type="InterPro" id="IPR051611">
    <property type="entry name" value="ECF_transporter_component"/>
</dbReference>